<dbReference type="KEGG" id="vta:B0180"/>
<accession>A0A2N8ZIT0</accession>
<proteinExistence type="predicted"/>
<organism evidence="1 2">
    <name type="scientific">Vibrio tapetis subsp. tapetis</name>
    <dbReference type="NCBI Taxonomy" id="1671868"/>
    <lineage>
        <taxon>Bacteria</taxon>
        <taxon>Pseudomonadati</taxon>
        <taxon>Pseudomonadota</taxon>
        <taxon>Gammaproteobacteria</taxon>
        <taxon>Vibrionales</taxon>
        <taxon>Vibrionaceae</taxon>
        <taxon>Vibrio</taxon>
    </lineage>
</organism>
<reference evidence="1 2" key="1">
    <citation type="submission" date="2017-10" db="EMBL/GenBank/DDBJ databases">
        <authorList>
            <person name="Banno H."/>
            <person name="Chua N.-H."/>
        </authorList>
    </citation>
    <scope>NUCLEOTIDE SEQUENCE [LARGE SCALE GENOMIC DNA]</scope>
    <source>
        <strain evidence="1">Vibrio tapetis CECT4600</strain>
    </source>
</reference>
<gene>
    <name evidence="1" type="ORF">VTAP4600_B0180</name>
</gene>
<evidence type="ECO:0000313" key="2">
    <source>
        <dbReference type="Proteomes" id="UP000235828"/>
    </source>
</evidence>
<evidence type="ECO:0000313" key="1">
    <source>
        <dbReference type="EMBL" id="SON51791.1"/>
    </source>
</evidence>
<name>A0A2N8ZIT0_9VIBR</name>
<dbReference type="EMBL" id="LT960612">
    <property type="protein sequence ID" value="SON51791.1"/>
    <property type="molecule type" value="Genomic_DNA"/>
</dbReference>
<protein>
    <submittedName>
        <fullName evidence="1">Uncharacterized protein</fullName>
    </submittedName>
</protein>
<dbReference type="Proteomes" id="UP000235828">
    <property type="component" value="Chromosome B"/>
</dbReference>
<keyword evidence="2" id="KW-1185">Reference proteome</keyword>
<sequence length="74" mass="8447">MYCVDCALKNDLSVGLFGQFNGHMQGKSHKGKLMVKYKLVLTFNSLVFAHEKIMKCRGRHGSSLNRSWIFVIKV</sequence>
<dbReference type="AlphaFoldDB" id="A0A2N8ZIT0"/>